<name>A0A0C1VW92_9VIBR</name>
<accession>A0A0C1VW92</accession>
<evidence type="ECO:0000256" key="1">
    <source>
        <dbReference type="ARBA" id="ARBA00023015"/>
    </source>
</evidence>
<evidence type="ECO:0000256" key="2">
    <source>
        <dbReference type="ARBA" id="ARBA00023125"/>
    </source>
</evidence>
<evidence type="ECO:0000313" key="6">
    <source>
        <dbReference type="Proteomes" id="UP000031586"/>
    </source>
</evidence>
<dbReference type="CDD" id="cd01392">
    <property type="entry name" value="HTH_LacI"/>
    <property type="match status" value="1"/>
</dbReference>
<gene>
    <name evidence="5" type="ORF">H735_04785</name>
</gene>
<sequence length="343" mass="38080">MRKKATQTVKIDDVALHAKVSPSTVSLYIRKPEKVSKKTGDKIQKSIDELGYVYNKIASQFTGSKSKTISIIVPSISNEVFSDILQRLEEIVSNKGFQLKIASHDHNLIKEEEQIRSMLEWSPSTLIITGQEHTESSEKMLNNTSSTVIQMMDLGGTFSLQVGFDQEKSGFDATQYLRDSGCRKIAFFATRFEDDIRAQKRYNGYCKAISNFEGGCTPILIDIPYSRNSYEDARRHLSQALAKHRGIDGIVATNDAIGIGSMIEAHERGIKIPEQMSVIGFGDFSISACLAPITLSSVNLHSEQMAQKLAELTFASFDSTSPLEKNIDTGYSIIPRGSTKLIY</sequence>
<dbReference type="Gene3D" id="1.10.260.40">
    <property type="entry name" value="lambda repressor-like DNA-binding domains"/>
    <property type="match status" value="1"/>
</dbReference>
<evidence type="ECO:0000259" key="4">
    <source>
        <dbReference type="PROSITE" id="PS50932"/>
    </source>
</evidence>
<dbReference type="InterPro" id="IPR046335">
    <property type="entry name" value="LacI/GalR-like_sensor"/>
</dbReference>
<reference evidence="5 6" key="1">
    <citation type="submission" date="2014-07" db="EMBL/GenBank/DDBJ databases">
        <title>Unique and conserved regions in Vibrio harveyi and related species in comparison with the shrimp pathogen Vibrio harveyi CAIM 1792.</title>
        <authorList>
            <person name="Espinoza-Valles I."/>
            <person name="Vora G."/>
            <person name="Leekitcharoenphon P."/>
            <person name="Ussery D."/>
            <person name="Hoj L."/>
            <person name="Gomez-Gil B."/>
        </authorList>
    </citation>
    <scope>NUCLEOTIDE SEQUENCE [LARGE SCALE GENOMIC DNA]</scope>
    <source>
        <strain evidence="6">CAIM 1854 / LMG 25443</strain>
    </source>
</reference>
<keyword evidence="2" id="KW-0238">DNA-binding</keyword>
<dbReference type="SUPFAM" id="SSF47413">
    <property type="entry name" value="lambda repressor-like DNA-binding domains"/>
    <property type="match status" value="1"/>
</dbReference>
<dbReference type="Pfam" id="PF13377">
    <property type="entry name" value="Peripla_BP_3"/>
    <property type="match status" value="1"/>
</dbReference>
<dbReference type="InterPro" id="IPR000843">
    <property type="entry name" value="HTH_LacI"/>
</dbReference>
<dbReference type="Pfam" id="PF00356">
    <property type="entry name" value="LacI"/>
    <property type="match status" value="1"/>
</dbReference>
<protein>
    <submittedName>
        <fullName evidence="5">LacI family transcriptional regulator</fullName>
    </submittedName>
</protein>
<dbReference type="InterPro" id="IPR028082">
    <property type="entry name" value="Peripla_BP_I"/>
</dbReference>
<proteinExistence type="predicted"/>
<evidence type="ECO:0000256" key="3">
    <source>
        <dbReference type="ARBA" id="ARBA00023163"/>
    </source>
</evidence>
<dbReference type="PATRIC" id="fig|1229493.5.peg.5890"/>
<dbReference type="InterPro" id="IPR010982">
    <property type="entry name" value="Lambda_DNA-bd_dom_sf"/>
</dbReference>
<keyword evidence="1" id="KW-0805">Transcription regulation</keyword>
<dbReference type="GO" id="GO:0000976">
    <property type="term" value="F:transcription cis-regulatory region binding"/>
    <property type="evidence" value="ECO:0007669"/>
    <property type="project" value="TreeGrafter"/>
</dbReference>
<dbReference type="PANTHER" id="PTHR30146">
    <property type="entry name" value="LACI-RELATED TRANSCRIPTIONAL REPRESSOR"/>
    <property type="match status" value="1"/>
</dbReference>
<dbReference type="RefSeq" id="WP_020197711.1">
    <property type="nucleotide sequence ID" value="NZ_BAOH01000138.1"/>
</dbReference>
<dbReference type="Gene3D" id="3.40.50.2300">
    <property type="match status" value="2"/>
</dbReference>
<organism evidence="5 6">
    <name type="scientific">Vibrio owensii CAIM 1854 = LMG 25443</name>
    <dbReference type="NCBI Taxonomy" id="1229493"/>
    <lineage>
        <taxon>Bacteria</taxon>
        <taxon>Pseudomonadati</taxon>
        <taxon>Pseudomonadota</taxon>
        <taxon>Gammaproteobacteria</taxon>
        <taxon>Vibrionales</taxon>
        <taxon>Vibrionaceae</taxon>
        <taxon>Vibrio</taxon>
    </lineage>
</organism>
<dbReference type="SUPFAM" id="SSF53822">
    <property type="entry name" value="Periplasmic binding protein-like I"/>
    <property type="match status" value="1"/>
</dbReference>
<keyword evidence="3" id="KW-0804">Transcription</keyword>
<dbReference type="CDD" id="cd01575">
    <property type="entry name" value="PBP1_GntR"/>
    <property type="match status" value="1"/>
</dbReference>
<dbReference type="GO" id="GO:0003700">
    <property type="term" value="F:DNA-binding transcription factor activity"/>
    <property type="evidence" value="ECO:0007669"/>
    <property type="project" value="TreeGrafter"/>
</dbReference>
<dbReference type="PANTHER" id="PTHR30146:SF33">
    <property type="entry name" value="TRANSCRIPTIONAL REGULATOR"/>
    <property type="match status" value="1"/>
</dbReference>
<dbReference type="Proteomes" id="UP000031586">
    <property type="component" value="Unassembled WGS sequence"/>
</dbReference>
<dbReference type="PROSITE" id="PS50932">
    <property type="entry name" value="HTH_LACI_2"/>
    <property type="match status" value="1"/>
</dbReference>
<dbReference type="EMBL" id="JPRD01000008">
    <property type="protein sequence ID" value="KIF54363.1"/>
    <property type="molecule type" value="Genomic_DNA"/>
</dbReference>
<comment type="caution">
    <text evidence="5">The sequence shown here is derived from an EMBL/GenBank/DDBJ whole genome shotgun (WGS) entry which is preliminary data.</text>
</comment>
<dbReference type="SMART" id="SM00354">
    <property type="entry name" value="HTH_LACI"/>
    <property type="match status" value="1"/>
</dbReference>
<feature type="domain" description="HTH lacI-type" evidence="4">
    <location>
        <begin position="9"/>
        <end position="63"/>
    </location>
</feature>
<dbReference type="AlphaFoldDB" id="A0A0C1VW92"/>
<evidence type="ECO:0000313" key="5">
    <source>
        <dbReference type="EMBL" id="KIF54363.1"/>
    </source>
</evidence>